<keyword evidence="3" id="KW-1185">Reference proteome</keyword>
<dbReference type="Proteomes" id="UP000229498">
    <property type="component" value="Unassembled WGS sequence"/>
</dbReference>
<dbReference type="AlphaFoldDB" id="A0A2M9G6D7"/>
<dbReference type="InterPro" id="IPR023631">
    <property type="entry name" value="Amidase_dom"/>
</dbReference>
<dbReference type="Pfam" id="PF01425">
    <property type="entry name" value="Amidase"/>
    <property type="match status" value="2"/>
</dbReference>
<dbReference type="PROSITE" id="PS00571">
    <property type="entry name" value="AMIDASES"/>
    <property type="match status" value="1"/>
</dbReference>
<dbReference type="InterPro" id="IPR020556">
    <property type="entry name" value="Amidase_CS"/>
</dbReference>
<feature type="domain" description="Amidase" evidence="1">
    <location>
        <begin position="249"/>
        <end position="362"/>
    </location>
</feature>
<dbReference type="PANTHER" id="PTHR46310">
    <property type="entry name" value="AMIDASE 1"/>
    <property type="match status" value="1"/>
</dbReference>
<proteinExistence type="predicted"/>
<dbReference type="Gene3D" id="3.90.1300.10">
    <property type="entry name" value="Amidase signature (AS) domain"/>
    <property type="match status" value="1"/>
</dbReference>
<dbReference type="SUPFAM" id="SSF75304">
    <property type="entry name" value="Amidase signature (AS) enzymes"/>
    <property type="match status" value="1"/>
</dbReference>
<dbReference type="OrthoDB" id="7490557at2"/>
<gene>
    <name evidence="2" type="ORF">CVT23_03210</name>
</gene>
<dbReference type="NCBIfam" id="NF006169">
    <property type="entry name" value="PRK08310.1"/>
    <property type="match status" value="1"/>
</dbReference>
<feature type="domain" description="Amidase" evidence="1">
    <location>
        <begin position="4"/>
        <end position="174"/>
    </location>
</feature>
<name>A0A2M9G6D7_9PROT</name>
<evidence type="ECO:0000259" key="1">
    <source>
        <dbReference type="Pfam" id="PF01425"/>
    </source>
</evidence>
<dbReference type="PANTHER" id="PTHR46310:SF7">
    <property type="entry name" value="AMIDASE 1"/>
    <property type="match status" value="1"/>
</dbReference>
<sequence>MGAGALDGLSFGLKDLYDIRGRTAGCGNPDWARTHEPAAADAPVLQALLGAGAALAGVTHTDELAYSLNGENHHYGTPVNPAALDRIPGGSSSGSASVTAAGLTDFAIGSDTGGSVRVPAAYCGLFGIRTTHGRISLAGCMPLAPSYDTCGWFARDAAMLARVGRVLLDQKTPEAPQPRWLIDPALFRLCDDETAAALEAAVGMLGGAGVVPAKADTGFDPEAWKEAFRILQAAEIWRVHGGWVTAVRPEFGPGVRDRFRMAESITEAEIAEARPVRDRVRRTMTDLLGSDGVLLAPTAPGPAPVRGWDPVLLDDFRYRIIALTALAGHAGLPQVTIPAGLSDGAPVGLSLIGPRDGDAMLLALAERLSEALLTAA</sequence>
<dbReference type="InterPro" id="IPR036928">
    <property type="entry name" value="AS_sf"/>
</dbReference>
<evidence type="ECO:0000313" key="2">
    <source>
        <dbReference type="EMBL" id="PJK31278.1"/>
    </source>
</evidence>
<reference evidence="2 3" key="1">
    <citation type="submission" date="2017-11" db="EMBL/GenBank/DDBJ databases">
        <title>Draft genome sequence of Rhizobiales bacterium SY3-13.</title>
        <authorList>
            <person name="Sun C."/>
        </authorList>
    </citation>
    <scope>NUCLEOTIDE SEQUENCE [LARGE SCALE GENOMIC DNA]</scope>
    <source>
        <strain evidence="2 3">SY3-13</strain>
    </source>
</reference>
<evidence type="ECO:0000313" key="3">
    <source>
        <dbReference type="Proteomes" id="UP000229498"/>
    </source>
</evidence>
<protein>
    <submittedName>
        <fullName evidence="2">Amidase</fullName>
    </submittedName>
</protein>
<organism evidence="2 3">
    <name type="scientific">Minwuia thermotolerans</name>
    <dbReference type="NCBI Taxonomy" id="2056226"/>
    <lineage>
        <taxon>Bacteria</taxon>
        <taxon>Pseudomonadati</taxon>
        <taxon>Pseudomonadota</taxon>
        <taxon>Alphaproteobacteria</taxon>
        <taxon>Minwuiales</taxon>
        <taxon>Minwuiaceae</taxon>
        <taxon>Minwuia</taxon>
    </lineage>
</organism>
<dbReference type="EMBL" id="PHIG01000007">
    <property type="protein sequence ID" value="PJK31278.1"/>
    <property type="molecule type" value="Genomic_DNA"/>
</dbReference>
<comment type="caution">
    <text evidence="2">The sequence shown here is derived from an EMBL/GenBank/DDBJ whole genome shotgun (WGS) entry which is preliminary data.</text>
</comment>
<accession>A0A2M9G6D7</accession>